<accession>A0A8S0W6V8</accession>
<dbReference type="Gene3D" id="2.160.10.10">
    <property type="entry name" value="Hexapeptide repeat proteins"/>
    <property type="match status" value="2"/>
</dbReference>
<proteinExistence type="predicted"/>
<dbReference type="GO" id="GO:0006631">
    <property type="term" value="P:fatty acid metabolic process"/>
    <property type="evidence" value="ECO:0007669"/>
    <property type="project" value="TreeGrafter"/>
</dbReference>
<sequence length="1567" mass="172115">MLVPLSFLDGPVVPEGSSLGLSLGDMISKSSIRSLVDCLCSGQNPAIYAPDRTRPPLLHDDIRTFVSNFVMPHSPNRKQLGRNDRVIVALSAGPENALALLALGSYHSCAPVNASCTASELREDALRLRAKAIVTTNDIATRLRLKFLQEELDCELLYVIPRSSGPAGLFNLTIEGDAGIVNPRQPAEPHGLDDNSLILHTSGTSGRKKVVRYSLRTLLVGTWCVVRSWDLKPDDINLNMMPLFHVGGLVRNLLAPVLSGGSAIMCLGFDPNAFWTLASQLNATWYYASPTVHRAILSAKSDTTVPSRDLRIRLICNAAGGLLPSLAQELKATFDAVVLPSYGMTECMPIATPPTDYKLDRPGCSGIACGPYLSIRDPHDLEREVQTGETGAICVRGLPTFDGYEVSPDTSVALDTSTFSMEGWFDSGDVGYMDKDGYLYITGRSKEIINKGGEVVSPFEVEEAITIAAKDCVKTVLAFSVEHDVLQETIGVLIVPALNRSRVSLQQLHDLLKGRLHPSKWPFFVVYIDEIPKNSAGKPLRIGLSKRLGIGILTDNVPYLHRHFEARLPATGWALSEPISCTRVSVNVDEVRCALRTIAGVDDVALRCRADGSADAYVSIAPHSTVVGGHLTGFISQSLPGYVIPNTVRLVHGPLIKSQFGDYDFEAMEQQLSRTSAAYMSKRQLLVRDIFAEILNVDSSRIQTDSDFFLLGGNSLLLGKLSYHVRRRSSVNIGIAELFSDSTLSGIASLIEEKEPVETESEFFEEEKIGDTVSSSTTTLSVDYDFEKDPEYTQTKRSRGQNHPLCLIIQALPFLFFYPFKTALTWTALLFMLSCLAHLTVGSFWERLLALLTSIIAARLLARVVSPLVAIAFKWIAIGRYKPGTYRMWSSYYLRWWIVNQALRISGRGIFAAHPSLTILYYRLLGAQIGKDVVIDENTKLFECDLLILQDGCRLDTSALRAFCVEREGFFRLAPITVGRRAFINTYTSISPGTSIPDNTVYGPHASSYDEPSPKSFAAYNRTLLAQPNLALRIFVAWPIMLTVIFLSYVPWMLAIFAMIDQTHISRVGLNDMESIIWWFANPERVLYHALARVVRAIFRPLIQLALGIVVKRAFGLNTETTNMTLSQTVLLRRYINSILLSDKSLKDAFSILGTHYEVVSIIYRAMGAKIGKRIYWPGSGIKCPDPELLEIGDDVVFGSRSALITTDRLGSGKIMIERGAMIADRVVLLPGTRVGARAVMGSGALGKRCTSYAAGSTWIGNEGGEAVCLNKGATDLNQEARDTITPFGKAFYNSEANYLVLTYPFILGISILVTALSATYWSISAVGAAQILRYVQIHLRHLQLFRTTWLCFGLLYGIIAICFVVLLSVQGILSILWVIATKWLLIGRRREGRGFGYGGVLAPLCGTSYIVWYFRALGAKIGENCSIWAGGRLGLMTEPDLVKLSDNVNLDDCSVVAHINSRGRFSLNRLSIGDGCAMRSGSRLLSGASMEENSVLCEHTLLTSGEVADSGAMYAGWPGKRLQDHPSAKDKEGGITYSAILTCPICRRFPKESTMVNNCGHLFCQV</sequence>
<dbReference type="Pfam" id="PF00550">
    <property type="entry name" value="PP-binding"/>
    <property type="match status" value="1"/>
</dbReference>
<feature type="transmembrane region" description="Helical" evidence="1">
    <location>
        <begin position="1350"/>
        <end position="1381"/>
    </location>
</feature>
<dbReference type="PANTHER" id="PTHR43201">
    <property type="entry name" value="ACYL-COA SYNTHETASE"/>
    <property type="match status" value="1"/>
</dbReference>
<dbReference type="OrthoDB" id="3633556at2759"/>
<evidence type="ECO:0000313" key="3">
    <source>
        <dbReference type="EMBL" id="CAA7265178.1"/>
    </source>
</evidence>
<organism evidence="3 4">
    <name type="scientific">Cyclocybe aegerita</name>
    <name type="common">Black poplar mushroom</name>
    <name type="synonym">Agrocybe aegerita</name>
    <dbReference type="NCBI Taxonomy" id="1973307"/>
    <lineage>
        <taxon>Eukaryota</taxon>
        <taxon>Fungi</taxon>
        <taxon>Dikarya</taxon>
        <taxon>Basidiomycota</taxon>
        <taxon>Agaricomycotina</taxon>
        <taxon>Agaricomycetes</taxon>
        <taxon>Agaricomycetidae</taxon>
        <taxon>Agaricales</taxon>
        <taxon>Agaricineae</taxon>
        <taxon>Bolbitiaceae</taxon>
        <taxon>Cyclocybe</taxon>
    </lineage>
</organism>
<dbReference type="PANTHER" id="PTHR43201:SF10">
    <property type="entry name" value="CARRIER DOMAIN-CONTAINING PROTEIN"/>
    <property type="match status" value="1"/>
</dbReference>
<name>A0A8S0W6V8_CYCAE</name>
<protein>
    <recommendedName>
        <fullName evidence="2">Carrier domain-containing protein</fullName>
    </recommendedName>
</protein>
<dbReference type="InterPro" id="IPR036736">
    <property type="entry name" value="ACP-like_sf"/>
</dbReference>
<dbReference type="SUPFAM" id="SSF51161">
    <property type="entry name" value="Trimeric LpxA-like enzymes"/>
    <property type="match status" value="3"/>
</dbReference>
<dbReference type="InterPro" id="IPR000873">
    <property type="entry name" value="AMP-dep_synth/lig_dom"/>
</dbReference>
<evidence type="ECO:0000256" key="1">
    <source>
        <dbReference type="SAM" id="Phobius"/>
    </source>
</evidence>
<dbReference type="Proteomes" id="UP000467700">
    <property type="component" value="Unassembled WGS sequence"/>
</dbReference>
<dbReference type="Gene3D" id="3.30.300.30">
    <property type="match status" value="1"/>
</dbReference>
<dbReference type="PROSITE" id="PS50075">
    <property type="entry name" value="CARRIER"/>
    <property type="match status" value="1"/>
</dbReference>
<keyword evidence="1" id="KW-0472">Membrane</keyword>
<keyword evidence="4" id="KW-1185">Reference proteome</keyword>
<dbReference type="Gene3D" id="3.40.50.12780">
    <property type="entry name" value="N-terminal domain of ligase-like"/>
    <property type="match status" value="1"/>
</dbReference>
<feature type="domain" description="Carrier" evidence="2">
    <location>
        <begin position="681"/>
        <end position="755"/>
    </location>
</feature>
<feature type="transmembrane region" description="Helical" evidence="1">
    <location>
        <begin position="1304"/>
        <end position="1329"/>
    </location>
</feature>
<reference evidence="3 4" key="1">
    <citation type="submission" date="2020-01" db="EMBL/GenBank/DDBJ databases">
        <authorList>
            <person name="Gupta K D."/>
        </authorList>
    </citation>
    <scope>NUCLEOTIDE SEQUENCE [LARGE SCALE GENOMIC DNA]</scope>
</reference>
<dbReference type="GO" id="GO:0031956">
    <property type="term" value="F:medium-chain fatty acid-CoA ligase activity"/>
    <property type="evidence" value="ECO:0007669"/>
    <property type="project" value="TreeGrafter"/>
</dbReference>
<keyword evidence="1" id="KW-0812">Transmembrane</keyword>
<gene>
    <name evidence="3" type="ORF">AAE3_LOCUS7353</name>
</gene>
<feature type="transmembrane region" description="Helical" evidence="1">
    <location>
        <begin position="1030"/>
        <end position="1060"/>
    </location>
</feature>
<dbReference type="InterPro" id="IPR042099">
    <property type="entry name" value="ANL_N_sf"/>
</dbReference>
<dbReference type="SUPFAM" id="SSF47336">
    <property type="entry name" value="ACP-like"/>
    <property type="match status" value="1"/>
</dbReference>
<dbReference type="InterPro" id="IPR009081">
    <property type="entry name" value="PP-bd_ACP"/>
</dbReference>
<dbReference type="Pfam" id="PF00501">
    <property type="entry name" value="AMP-binding"/>
    <property type="match status" value="1"/>
</dbReference>
<feature type="transmembrane region" description="Helical" evidence="1">
    <location>
        <begin position="827"/>
        <end position="845"/>
    </location>
</feature>
<dbReference type="InterPro" id="IPR045851">
    <property type="entry name" value="AMP-bd_C_sf"/>
</dbReference>
<dbReference type="EMBL" id="CACVBS010000047">
    <property type="protein sequence ID" value="CAA7265178.1"/>
    <property type="molecule type" value="Genomic_DNA"/>
</dbReference>
<feature type="transmembrane region" description="Helical" evidence="1">
    <location>
        <begin position="1396"/>
        <end position="1415"/>
    </location>
</feature>
<dbReference type="Gene3D" id="1.10.1200.10">
    <property type="entry name" value="ACP-like"/>
    <property type="match status" value="1"/>
</dbReference>
<feature type="transmembrane region" description="Helical" evidence="1">
    <location>
        <begin position="851"/>
        <end position="877"/>
    </location>
</feature>
<keyword evidence="1" id="KW-1133">Transmembrane helix</keyword>
<evidence type="ECO:0000259" key="2">
    <source>
        <dbReference type="PROSITE" id="PS50075"/>
    </source>
</evidence>
<dbReference type="InterPro" id="IPR011004">
    <property type="entry name" value="Trimer_LpxA-like_sf"/>
</dbReference>
<comment type="caution">
    <text evidence="3">The sequence shown here is derived from an EMBL/GenBank/DDBJ whole genome shotgun (WGS) entry which is preliminary data.</text>
</comment>
<dbReference type="SUPFAM" id="SSF56801">
    <property type="entry name" value="Acetyl-CoA synthetase-like"/>
    <property type="match status" value="1"/>
</dbReference>
<evidence type="ECO:0000313" key="4">
    <source>
        <dbReference type="Proteomes" id="UP000467700"/>
    </source>
</evidence>